<dbReference type="AlphaFoldDB" id="A0A5J4UL47"/>
<organism evidence="2 3">
    <name type="scientific">Streblomastix strix</name>
    <dbReference type="NCBI Taxonomy" id="222440"/>
    <lineage>
        <taxon>Eukaryota</taxon>
        <taxon>Metamonada</taxon>
        <taxon>Preaxostyla</taxon>
        <taxon>Oxymonadida</taxon>
        <taxon>Streblomastigidae</taxon>
        <taxon>Streblomastix</taxon>
    </lineage>
</organism>
<proteinExistence type="predicted"/>
<comment type="caution">
    <text evidence="2">The sequence shown here is derived from an EMBL/GenBank/DDBJ whole genome shotgun (WGS) entry which is preliminary data.</text>
</comment>
<feature type="region of interest" description="Disordered" evidence="1">
    <location>
        <begin position="1"/>
        <end position="34"/>
    </location>
</feature>
<dbReference type="Proteomes" id="UP000324800">
    <property type="component" value="Unassembled WGS sequence"/>
</dbReference>
<accession>A0A5J4UL47</accession>
<feature type="compositionally biased region" description="Basic residues" evidence="1">
    <location>
        <begin position="10"/>
        <end position="25"/>
    </location>
</feature>
<protein>
    <submittedName>
        <fullName evidence="2">Uncharacterized protein</fullName>
    </submittedName>
</protein>
<name>A0A5J4UL47_9EUKA</name>
<evidence type="ECO:0000313" key="2">
    <source>
        <dbReference type="EMBL" id="KAA6370742.1"/>
    </source>
</evidence>
<dbReference type="EMBL" id="SNRW01015105">
    <property type="protein sequence ID" value="KAA6370742.1"/>
    <property type="molecule type" value="Genomic_DNA"/>
</dbReference>
<evidence type="ECO:0000256" key="1">
    <source>
        <dbReference type="SAM" id="MobiDB-lite"/>
    </source>
</evidence>
<sequence>MSQSQDKSYVHPKIKSAAQAKRKAKAQSNSNSIVNKGTFVHPSIIYKASPKRQADQQSTFVSQQVQRYGDPSYYIPNSQLEPLIHSNKQPFVSPIIQIKGGRTMTARDRKKQ</sequence>
<evidence type="ECO:0000313" key="3">
    <source>
        <dbReference type="Proteomes" id="UP000324800"/>
    </source>
</evidence>
<reference evidence="2 3" key="1">
    <citation type="submission" date="2019-03" db="EMBL/GenBank/DDBJ databases">
        <title>Single cell metagenomics reveals metabolic interactions within the superorganism composed of flagellate Streblomastix strix and complex community of Bacteroidetes bacteria on its surface.</title>
        <authorList>
            <person name="Treitli S.C."/>
            <person name="Kolisko M."/>
            <person name="Husnik F."/>
            <person name="Keeling P."/>
            <person name="Hampl V."/>
        </authorList>
    </citation>
    <scope>NUCLEOTIDE SEQUENCE [LARGE SCALE GENOMIC DNA]</scope>
    <source>
        <strain evidence="2">ST1C</strain>
    </source>
</reference>
<gene>
    <name evidence="2" type="ORF">EZS28_033731</name>
</gene>